<keyword evidence="1" id="KW-0347">Helicase</keyword>
<comment type="caution">
    <text evidence="1">The sequence shown here is derived from an EMBL/GenBank/DDBJ whole genome shotgun (WGS) entry which is preliminary data.</text>
</comment>
<proteinExistence type="predicted"/>
<keyword evidence="1" id="KW-0378">Hydrolase</keyword>
<keyword evidence="1" id="KW-0067">ATP-binding</keyword>
<gene>
    <name evidence="1" type="ORF">BDM02DRAFT_3152615</name>
</gene>
<keyword evidence="2" id="KW-1185">Reference proteome</keyword>
<reference evidence="1" key="2">
    <citation type="journal article" date="2020" name="Nat. Commun.">
        <title>Large-scale genome sequencing of mycorrhizal fungi provides insights into the early evolution of symbiotic traits.</title>
        <authorList>
            <person name="Miyauchi S."/>
            <person name="Kiss E."/>
            <person name="Kuo A."/>
            <person name="Drula E."/>
            <person name="Kohler A."/>
            <person name="Sanchez-Garcia M."/>
            <person name="Morin E."/>
            <person name="Andreopoulos B."/>
            <person name="Barry K.W."/>
            <person name="Bonito G."/>
            <person name="Buee M."/>
            <person name="Carver A."/>
            <person name="Chen C."/>
            <person name="Cichocki N."/>
            <person name="Clum A."/>
            <person name="Culley D."/>
            <person name="Crous P.W."/>
            <person name="Fauchery L."/>
            <person name="Girlanda M."/>
            <person name="Hayes R.D."/>
            <person name="Keri Z."/>
            <person name="LaButti K."/>
            <person name="Lipzen A."/>
            <person name="Lombard V."/>
            <person name="Magnuson J."/>
            <person name="Maillard F."/>
            <person name="Murat C."/>
            <person name="Nolan M."/>
            <person name="Ohm R.A."/>
            <person name="Pangilinan J."/>
            <person name="Pereira M.F."/>
            <person name="Perotto S."/>
            <person name="Peter M."/>
            <person name="Pfister S."/>
            <person name="Riley R."/>
            <person name="Sitrit Y."/>
            <person name="Stielow J.B."/>
            <person name="Szollosi G."/>
            <person name="Zifcakova L."/>
            <person name="Stursova M."/>
            <person name="Spatafora J.W."/>
            <person name="Tedersoo L."/>
            <person name="Vaario L.M."/>
            <person name="Yamada A."/>
            <person name="Yan M."/>
            <person name="Wang P."/>
            <person name="Xu J."/>
            <person name="Bruns T."/>
            <person name="Baldrian P."/>
            <person name="Vilgalys R."/>
            <person name="Dunand C."/>
            <person name="Henrissat B."/>
            <person name="Grigoriev I.V."/>
            <person name="Hibbett D."/>
            <person name="Nagy L.G."/>
            <person name="Martin F.M."/>
        </authorList>
    </citation>
    <scope>NUCLEOTIDE SEQUENCE</scope>
    <source>
        <strain evidence="1">P2</strain>
    </source>
</reference>
<sequence>MDVEAQANIIQKIVSPSSEYVAGLLDSLGLSEPPSRERIHAEIEERLLLPKQKLPDHWLPKYQIHWQNEISIPSLIKHEPSPQPTSLSFIRTGLDGRVTGYTETSNPRLSTGLTSTSLDRAPGPSKDFVRGKSGNVPFWPGGLEGAGSGVPEELENEFVAEGKGIRTIPPGFTRGLRLPGEGEDEIGLDELDRIQKHSTTRQGDVSSSHLESEGPPLIGSSEIDDLLPTSRAQLAPLSAAHRPTRRINVQKREWARVVDINKPMKNFHELVPDMAHRYPFELDTFQKEAVYHLEMGDSVFVAAHTSAGKTVVAEYAIALAAKHMTRAIYTSPIKALSNQKFRDFKQTFGSKSVGILTGDVQINPEANCLIMTTEILRSMLYKGADLIRDVEFVIFDEVHYVNDAERGVVWEEVIIMLPDYVNIILLSATVPNTKEFADWVGRTKKKDIYVISTVKRPVPLEHYLYAGKELWKIVDASRNFLNQGYKDAGEALRRKQDKEREAAGLPPVQRLGARAAAPQRGTRGLPTGRGGPPARGRGQITRGAAPSRGGAPPRSNHDKMLYVHLIGNLKKKSLLPVVVFTLSKKKCEENAATLTNLDLSTSTEKSEVHVAIEKALGRLKGSDKELPQIKRMRDLLSRGIGVHHGGLLPIVKEIVEILFARGLVKVLFATETFAMGVNMPMKCVVFSGIKKHDGRSFREILAGEYTQMAGRAGRRGLDTTGTVIITANDALPEQGALTQMILGVPSKLKSQFRLTYNMILNLLRVEALRVEEMIKRSFSENASQRLLPDQKKKVLEGEKKLSQMGRLDCDICSQDIEDYYDTTVKIIDHNQQLLSMATGSPHGAKLLSSGRVVILRDGHFKSNIGVLLKPAPTQASVGSKMYWVLAMVDSQTKSGKNDKDARAVVPRWTYNPEDMLVDQAEYELTRVPLTSIGLVTTRTIKVEPDSIVERHLIRPMRTTIELLEEVVKSWVVDSEGESLDRKIPEVDWRKMRSLEFQETLQSRGVLERINSRRSCLLCPDFDIHYEVVHGEKVLRDTLASLRLAISDQNLELIPDYEQRLDVLRELNFIDENSTVLLKGRVACEINSANELVLTELILENALGGYEPEEVVALLSCFVFQEKTEVEPIIAPRLELGIEAILVIANRVRMIQDSHKVVAGEHRADLKFGLIQVVYEWAKGMPFEKIMALTDVAEGTIVRVITRLDETCREVRDAARVIGDAELFKKMEEAQGKIKRDIVFAASLYF</sequence>
<evidence type="ECO:0000313" key="1">
    <source>
        <dbReference type="EMBL" id="KAF9654169.1"/>
    </source>
</evidence>
<accession>A0ACB6ZX44</accession>
<organism evidence="1 2">
    <name type="scientific">Thelephora ganbajun</name>
    <name type="common">Ganba fungus</name>
    <dbReference type="NCBI Taxonomy" id="370292"/>
    <lineage>
        <taxon>Eukaryota</taxon>
        <taxon>Fungi</taxon>
        <taxon>Dikarya</taxon>
        <taxon>Basidiomycota</taxon>
        <taxon>Agaricomycotina</taxon>
        <taxon>Agaricomycetes</taxon>
        <taxon>Thelephorales</taxon>
        <taxon>Thelephoraceae</taxon>
        <taxon>Thelephora</taxon>
    </lineage>
</organism>
<name>A0ACB6ZX44_THEGA</name>
<keyword evidence="1" id="KW-0547">Nucleotide-binding</keyword>
<evidence type="ECO:0000313" key="2">
    <source>
        <dbReference type="Proteomes" id="UP000886501"/>
    </source>
</evidence>
<dbReference type="EMBL" id="MU117961">
    <property type="protein sequence ID" value="KAF9654169.1"/>
    <property type="molecule type" value="Genomic_DNA"/>
</dbReference>
<reference evidence="1" key="1">
    <citation type="submission" date="2019-10" db="EMBL/GenBank/DDBJ databases">
        <authorList>
            <consortium name="DOE Joint Genome Institute"/>
            <person name="Kuo A."/>
            <person name="Miyauchi S."/>
            <person name="Kiss E."/>
            <person name="Drula E."/>
            <person name="Kohler A."/>
            <person name="Sanchez-Garcia M."/>
            <person name="Andreopoulos B."/>
            <person name="Barry K.W."/>
            <person name="Bonito G."/>
            <person name="Buee M."/>
            <person name="Carver A."/>
            <person name="Chen C."/>
            <person name="Cichocki N."/>
            <person name="Clum A."/>
            <person name="Culley D."/>
            <person name="Crous P.W."/>
            <person name="Fauchery L."/>
            <person name="Girlanda M."/>
            <person name="Hayes R."/>
            <person name="Keri Z."/>
            <person name="Labutti K."/>
            <person name="Lipzen A."/>
            <person name="Lombard V."/>
            <person name="Magnuson J."/>
            <person name="Maillard F."/>
            <person name="Morin E."/>
            <person name="Murat C."/>
            <person name="Nolan M."/>
            <person name="Ohm R."/>
            <person name="Pangilinan J."/>
            <person name="Pereira M."/>
            <person name="Perotto S."/>
            <person name="Peter M."/>
            <person name="Riley R."/>
            <person name="Sitrit Y."/>
            <person name="Stielow B."/>
            <person name="Szollosi G."/>
            <person name="Zifcakova L."/>
            <person name="Stursova M."/>
            <person name="Spatafora J.W."/>
            <person name="Tedersoo L."/>
            <person name="Vaario L.-M."/>
            <person name="Yamada A."/>
            <person name="Yan M."/>
            <person name="Wang P."/>
            <person name="Xu J."/>
            <person name="Bruns T."/>
            <person name="Baldrian P."/>
            <person name="Vilgalys R."/>
            <person name="Henrissat B."/>
            <person name="Grigoriev I.V."/>
            <person name="Hibbett D."/>
            <person name="Nagy L.G."/>
            <person name="Martin F.M."/>
        </authorList>
    </citation>
    <scope>NUCLEOTIDE SEQUENCE</scope>
    <source>
        <strain evidence="1">P2</strain>
    </source>
</reference>
<protein>
    <submittedName>
        <fullName evidence="1">Antiviral helicase</fullName>
    </submittedName>
</protein>
<dbReference type="Proteomes" id="UP000886501">
    <property type="component" value="Unassembled WGS sequence"/>
</dbReference>